<dbReference type="InterPro" id="IPR015421">
    <property type="entry name" value="PyrdxlP-dep_Trfase_major"/>
</dbReference>
<keyword evidence="3" id="KW-0663">Pyridoxal phosphate</keyword>
<dbReference type="InterPro" id="IPR004839">
    <property type="entry name" value="Aminotransferase_I/II_large"/>
</dbReference>
<dbReference type="Gene3D" id="3.90.1150.10">
    <property type="entry name" value="Aspartate Aminotransferase, domain 1"/>
    <property type="match status" value="1"/>
</dbReference>
<keyword evidence="4" id="KW-0456">Lyase</keyword>
<name>A0A412YVG8_9FIRM</name>
<proteinExistence type="inferred from homology"/>
<dbReference type="GO" id="GO:0008483">
    <property type="term" value="F:transaminase activity"/>
    <property type="evidence" value="ECO:0007669"/>
    <property type="project" value="UniProtKB-KW"/>
</dbReference>
<dbReference type="PANTHER" id="PTHR43525">
    <property type="entry name" value="PROTEIN MALY"/>
    <property type="match status" value="1"/>
</dbReference>
<evidence type="ECO:0000313" key="8">
    <source>
        <dbReference type="Proteomes" id="UP000284543"/>
    </source>
</evidence>
<accession>A0A412YVG8</accession>
<dbReference type="Gene3D" id="3.40.640.10">
    <property type="entry name" value="Type I PLP-dependent aspartate aminotransferase-like (Major domain)"/>
    <property type="match status" value="1"/>
</dbReference>
<protein>
    <recommendedName>
        <fullName evidence="2">cysteine-S-conjugate beta-lyase</fullName>
        <ecNumber evidence="2">4.4.1.13</ecNumber>
    </recommendedName>
</protein>
<dbReference type="GO" id="GO:0030170">
    <property type="term" value="F:pyridoxal phosphate binding"/>
    <property type="evidence" value="ECO:0007669"/>
    <property type="project" value="InterPro"/>
</dbReference>
<evidence type="ECO:0000256" key="4">
    <source>
        <dbReference type="ARBA" id="ARBA00023239"/>
    </source>
</evidence>
<dbReference type="InterPro" id="IPR015424">
    <property type="entry name" value="PyrdxlP-dep_Trfase"/>
</dbReference>
<dbReference type="InterPro" id="IPR027619">
    <property type="entry name" value="C-S_lyase_PatB-like"/>
</dbReference>
<dbReference type="EC" id="4.4.1.13" evidence="2"/>
<dbReference type="GO" id="GO:0047804">
    <property type="term" value="F:cysteine-S-conjugate beta-lyase activity"/>
    <property type="evidence" value="ECO:0007669"/>
    <property type="project" value="UniProtKB-EC"/>
</dbReference>
<organism evidence="7 8">
    <name type="scientific">Enterocloster bolteae</name>
    <dbReference type="NCBI Taxonomy" id="208479"/>
    <lineage>
        <taxon>Bacteria</taxon>
        <taxon>Bacillati</taxon>
        <taxon>Bacillota</taxon>
        <taxon>Clostridia</taxon>
        <taxon>Lachnospirales</taxon>
        <taxon>Lachnospiraceae</taxon>
        <taxon>Enterocloster</taxon>
    </lineage>
</organism>
<evidence type="ECO:0000256" key="5">
    <source>
        <dbReference type="ARBA" id="ARBA00037974"/>
    </source>
</evidence>
<gene>
    <name evidence="7" type="ORF">DWW02_26945</name>
</gene>
<evidence type="ECO:0000256" key="2">
    <source>
        <dbReference type="ARBA" id="ARBA00012224"/>
    </source>
</evidence>
<sequence>MKYNFDEPVDRSRNFSAKYDECARKFGREGLIPMWIADMDLKTAQPIMDAMEERNKQGIFGYTTRPASYYEAVCRWQKDRNGYNFDKSLAAFALGVIPAICTIVREFTEPGQEVMYFTPVYSEFHDSVVNSGRTPLTVSLKEQDGYYEIDYEAFEEAAKRRPGLLIMCNPHNPVGRSWTREELEKVGDICVRYQIPIISDEIHSDLMLYGHRHTVMAGVSGEIADITITCTSATKTFNLAGLQAATLFFPNHEMKDRYEKFWFGMDVHRNNCFSLVAVETAFREGGEWLEQLLDYLEGNIDYTWDYLKKNIPEIHFLKPESTYLLWLDCRELGLSGDELQTFMVQEAGLALNDGRGFGPEGGGYMRMNIACPRATIERALGQLKAAVDRKMGR</sequence>
<dbReference type="RefSeq" id="WP_118019594.1">
    <property type="nucleotide sequence ID" value="NZ_CAUHGS010000021.1"/>
</dbReference>
<evidence type="ECO:0000313" key="7">
    <source>
        <dbReference type="EMBL" id="RGV70749.1"/>
    </source>
</evidence>
<keyword evidence="7" id="KW-0808">Transferase</keyword>
<dbReference type="SUPFAM" id="SSF53383">
    <property type="entry name" value="PLP-dependent transferases"/>
    <property type="match status" value="1"/>
</dbReference>
<comment type="caution">
    <text evidence="7">The sequence shown here is derived from an EMBL/GenBank/DDBJ whole genome shotgun (WGS) entry which is preliminary data.</text>
</comment>
<dbReference type="Pfam" id="PF00155">
    <property type="entry name" value="Aminotran_1_2"/>
    <property type="match status" value="1"/>
</dbReference>
<comment type="cofactor">
    <cofactor evidence="1">
        <name>pyridoxal 5'-phosphate</name>
        <dbReference type="ChEBI" id="CHEBI:597326"/>
    </cofactor>
</comment>
<comment type="similarity">
    <text evidence="5">Belongs to the class-II pyridoxal-phosphate-dependent aminotransferase family. MalY/PatB cystathionine beta-lyase subfamily.</text>
</comment>
<dbReference type="PANTHER" id="PTHR43525:SF1">
    <property type="entry name" value="PROTEIN MALY"/>
    <property type="match status" value="1"/>
</dbReference>
<dbReference type="CDD" id="cd00609">
    <property type="entry name" value="AAT_like"/>
    <property type="match status" value="1"/>
</dbReference>
<dbReference type="InterPro" id="IPR051798">
    <property type="entry name" value="Class-II_PLP-Dep_Aminotrans"/>
</dbReference>
<evidence type="ECO:0000259" key="6">
    <source>
        <dbReference type="Pfam" id="PF00155"/>
    </source>
</evidence>
<evidence type="ECO:0000256" key="1">
    <source>
        <dbReference type="ARBA" id="ARBA00001933"/>
    </source>
</evidence>
<dbReference type="InterPro" id="IPR015422">
    <property type="entry name" value="PyrdxlP-dep_Trfase_small"/>
</dbReference>
<dbReference type="NCBIfam" id="TIGR04350">
    <property type="entry name" value="C_S_lyase_PatB"/>
    <property type="match status" value="1"/>
</dbReference>
<keyword evidence="7" id="KW-0032">Aminotransferase</keyword>
<feature type="domain" description="Aminotransferase class I/classII large" evidence="6">
    <location>
        <begin position="43"/>
        <end position="382"/>
    </location>
</feature>
<reference evidence="7 8" key="1">
    <citation type="submission" date="2018-08" db="EMBL/GenBank/DDBJ databases">
        <title>A genome reference for cultivated species of the human gut microbiota.</title>
        <authorList>
            <person name="Zou Y."/>
            <person name="Xue W."/>
            <person name="Luo G."/>
        </authorList>
    </citation>
    <scope>NUCLEOTIDE SEQUENCE [LARGE SCALE GENOMIC DNA]</scope>
    <source>
        <strain evidence="7 8">AF14-18</strain>
    </source>
</reference>
<dbReference type="EMBL" id="QRZM01000019">
    <property type="protein sequence ID" value="RGV70749.1"/>
    <property type="molecule type" value="Genomic_DNA"/>
</dbReference>
<dbReference type="AlphaFoldDB" id="A0A412YVG8"/>
<dbReference type="Proteomes" id="UP000284543">
    <property type="component" value="Unassembled WGS sequence"/>
</dbReference>
<evidence type="ECO:0000256" key="3">
    <source>
        <dbReference type="ARBA" id="ARBA00022898"/>
    </source>
</evidence>